<comment type="pathway">
    <text evidence="1 10">Isoprenoid biosynthesis; dimethylallyl diphosphate biosynthesis; dimethylallyl diphosphate from isopentenyl diphosphate: step 1/1.</text>
</comment>
<reference evidence="14" key="1">
    <citation type="submission" date="2016-11" db="EMBL/GenBank/DDBJ databases">
        <authorList>
            <person name="Varghese N."/>
            <person name="Submissions S."/>
        </authorList>
    </citation>
    <scope>NUCLEOTIDE SEQUENCE [LARGE SCALE GENOMIC DNA]</scope>
    <source>
        <strain evidence="14">DSM 100566</strain>
    </source>
</reference>
<evidence type="ECO:0000259" key="12">
    <source>
        <dbReference type="PROSITE" id="PS51462"/>
    </source>
</evidence>
<dbReference type="NCBIfam" id="TIGR02150">
    <property type="entry name" value="IPP_isom_1"/>
    <property type="match status" value="1"/>
</dbReference>
<feature type="binding site" evidence="10">
    <location>
        <position position="26"/>
    </location>
    <ligand>
        <name>Mn(2+)</name>
        <dbReference type="ChEBI" id="CHEBI:29035"/>
    </ligand>
</feature>
<dbReference type="PIRSF" id="PIRSF018427">
    <property type="entry name" value="Isopntndiph_ism"/>
    <property type="match status" value="1"/>
</dbReference>
<keyword evidence="14" id="KW-1185">Reference proteome</keyword>
<evidence type="ECO:0000256" key="4">
    <source>
        <dbReference type="ARBA" id="ARBA00022490"/>
    </source>
</evidence>
<dbReference type="EMBL" id="FQUV01000005">
    <property type="protein sequence ID" value="SHF38513.1"/>
    <property type="molecule type" value="Genomic_DNA"/>
</dbReference>
<dbReference type="STRING" id="1486859.SAMN05444273_105357"/>
<keyword evidence="4 10" id="KW-0963">Cytoplasm</keyword>
<feature type="active site" evidence="10 11">
    <location>
        <position position="114"/>
    </location>
</feature>
<dbReference type="HAMAP" id="MF_00202">
    <property type="entry name" value="Idi"/>
    <property type="match status" value="1"/>
</dbReference>
<evidence type="ECO:0000256" key="7">
    <source>
        <dbReference type="ARBA" id="ARBA00023211"/>
    </source>
</evidence>
<comment type="function">
    <text evidence="10">Catalyzes the 1,3-allylic rearrangement of the homoallylic substrate isopentenyl (IPP) to its highly electrophilic allylic isomer, dimethylallyl diphosphate (DMAPP).</text>
</comment>
<dbReference type="GO" id="GO:0004452">
    <property type="term" value="F:isopentenyl-diphosphate delta-isomerase activity"/>
    <property type="evidence" value="ECO:0007669"/>
    <property type="project" value="UniProtKB-UniRule"/>
</dbReference>
<dbReference type="PANTHER" id="PTHR10885">
    <property type="entry name" value="ISOPENTENYL-DIPHOSPHATE DELTA-ISOMERASE"/>
    <property type="match status" value="1"/>
</dbReference>
<dbReference type="InterPro" id="IPR056375">
    <property type="entry name" value="Idi_bact"/>
</dbReference>
<comment type="similarity">
    <text evidence="2 10">Belongs to the IPP isomerase type 1 family.</text>
</comment>
<dbReference type="UniPathway" id="UPA00059">
    <property type="reaction ID" value="UER00104"/>
</dbReference>
<dbReference type="Gene3D" id="3.90.79.10">
    <property type="entry name" value="Nucleoside Triphosphate Pyrophosphohydrolase"/>
    <property type="match status" value="1"/>
</dbReference>
<protein>
    <recommendedName>
        <fullName evidence="3 10">Isopentenyl-diphosphate Delta-isomerase</fullName>
        <shortName evidence="10">IPP isomerase</shortName>
        <ecNumber evidence="3 10">5.3.3.2</ecNumber>
    </recommendedName>
    <alternativeName>
        <fullName evidence="10">IPP:DMAPP isomerase</fullName>
    </alternativeName>
    <alternativeName>
        <fullName evidence="10">Isopentenyl pyrophosphate isomerase</fullName>
    </alternativeName>
</protein>
<feature type="binding site" evidence="10">
    <location>
        <position position="86"/>
    </location>
    <ligand>
        <name>Mg(2+)</name>
        <dbReference type="ChEBI" id="CHEBI:18420"/>
    </ligand>
</feature>
<evidence type="ECO:0000256" key="6">
    <source>
        <dbReference type="ARBA" id="ARBA00022842"/>
    </source>
</evidence>
<name>A0A1M5B7L4_9RHOB</name>
<evidence type="ECO:0000256" key="11">
    <source>
        <dbReference type="PIRSR" id="PIRSR018427-1"/>
    </source>
</evidence>
<dbReference type="InterPro" id="IPR011876">
    <property type="entry name" value="IsopentenylPP_isomerase_typ1"/>
</dbReference>
<feature type="binding site" evidence="10">
    <location>
        <position position="112"/>
    </location>
    <ligand>
        <name>Mn(2+)</name>
        <dbReference type="ChEBI" id="CHEBI:29035"/>
    </ligand>
</feature>
<evidence type="ECO:0000256" key="2">
    <source>
        <dbReference type="ARBA" id="ARBA00007579"/>
    </source>
</evidence>
<keyword evidence="6 10" id="KW-0460">Magnesium</keyword>
<dbReference type="NCBIfam" id="NF002995">
    <property type="entry name" value="PRK03759.1"/>
    <property type="match status" value="1"/>
</dbReference>
<dbReference type="CDD" id="cd02885">
    <property type="entry name" value="NUDIX_IPP_Isomerase"/>
    <property type="match status" value="1"/>
</dbReference>
<evidence type="ECO:0000256" key="8">
    <source>
        <dbReference type="ARBA" id="ARBA00023229"/>
    </source>
</evidence>
<feature type="active site" evidence="10 11">
    <location>
        <position position="66"/>
    </location>
</feature>
<dbReference type="Pfam" id="PF00293">
    <property type="entry name" value="NUDIX"/>
    <property type="match status" value="1"/>
</dbReference>
<dbReference type="GO" id="GO:0050992">
    <property type="term" value="P:dimethylallyl diphosphate biosynthetic process"/>
    <property type="evidence" value="ECO:0007669"/>
    <property type="project" value="UniProtKB-UniRule"/>
</dbReference>
<dbReference type="PROSITE" id="PS51462">
    <property type="entry name" value="NUDIX"/>
    <property type="match status" value="1"/>
</dbReference>
<feature type="domain" description="Nudix hydrolase" evidence="12">
    <location>
        <begin position="30"/>
        <end position="164"/>
    </location>
</feature>
<keyword evidence="7 10" id="KW-0464">Manganese</keyword>
<evidence type="ECO:0000256" key="5">
    <source>
        <dbReference type="ARBA" id="ARBA00022723"/>
    </source>
</evidence>
<feature type="binding site" evidence="10">
    <location>
        <position position="68"/>
    </location>
    <ligand>
        <name>Mn(2+)</name>
        <dbReference type="ChEBI" id="CHEBI:29035"/>
    </ligand>
</feature>
<dbReference type="InterPro" id="IPR015797">
    <property type="entry name" value="NUDIX_hydrolase-like_dom_sf"/>
</dbReference>
<dbReference type="GO" id="GO:0005737">
    <property type="term" value="C:cytoplasm"/>
    <property type="evidence" value="ECO:0007669"/>
    <property type="project" value="UniProtKB-SubCell"/>
</dbReference>
<comment type="cofactor">
    <cofactor evidence="10">
        <name>Mg(2+)</name>
        <dbReference type="ChEBI" id="CHEBI:18420"/>
    </cofactor>
    <text evidence="10">Binds 1 Mg(2+) ion per subunit. The magnesium ion binds only when substrate is bound.</text>
</comment>
<organism evidence="13 14">
    <name type="scientific">Litoreibacter ascidiaceicola</name>
    <dbReference type="NCBI Taxonomy" id="1486859"/>
    <lineage>
        <taxon>Bacteria</taxon>
        <taxon>Pseudomonadati</taxon>
        <taxon>Pseudomonadota</taxon>
        <taxon>Alphaproteobacteria</taxon>
        <taxon>Rhodobacterales</taxon>
        <taxon>Roseobacteraceae</taxon>
        <taxon>Litoreibacter</taxon>
    </lineage>
</organism>
<sequence length="180" mass="20864">MNSENQNMIPAWVDGTLVPVEKMQVHQKGLRHKAVSIFVMDRDKVLIQRRALTKYHTPGLWANSCCTHPQWDEIPLDCAVRRLNEELGIVGLEPDFRDHLEYRADVGNGLTEHEVVDVFMVEAPQTLNISLNPDEVMEVRWISVFDLMIEVEQKPDRFTAWLRIYLKDHADRIFGSLVQS</sequence>
<evidence type="ECO:0000256" key="1">
    <source>
        <dbReference type="ARBA" id="ARBA00004826"/>
    </source>
</evidence>
<keyword evidence="9 10" id="KW-0413">Isomerase</keyword>
<proteinExistence type="inferred from homology"/>
<gene>
    <name evidence="10" type="primary">idi</name>
    <name evidence="13" type="ORF">SAMN05444273_105357</name>
</gene>
<dbReference type="RefSeq" id="WP_073144307.1">
    <property type="nucleotide sequence ID" value="NZ_FQUV01000005.1"/>
</dbReference>
<dbReference type="AlphaFoldDB" id="A0A1M5B7L4"/>
<evidence type="ECO:0000313" key="13">
    <source>
        <dbReference type="EMBL" id="SHF38513.1"/>
    </source>
</evidence>
<dbReference type="PANTHER" id="PTHR10885:SF0">
    <property type="entry name" value="ISOPENTENYL-DIPHOSPHATE DELTA-ISOMERASE"/>
    <property type="match status" value="1"/>
</dbReference>
<comment type="subcellular location">
    <subcellularLocation>
        <location evidence="10">Cytoplasm</location>
    </subcellularLocation>
</comment>
<evidence type="ECO:0000256" key="3">
    <source>
        <dbReference type="ARBA" id="ARBA00012057"/>
    </source>
</evidence>
<comment type="catalytic activity">
    <reaction evidence="10">
        <text>isopentenyl diphosphate = dimethylallyl diphosphate</text>
        <dbReference type="Rhea" id="RHEA:23284"/>
        <dbReference type="ChEBI" id="CHEBI:57623"/>
        <dbReference type="ChEBI" id="CHEBI:128769"/>
        <dbReference type="EC" id="5.3.3.2"/>
    </reaction>
</comment>
<dbReference type="EC" id="5.3.3.2" evidence="3 10"/>
<evidence type="ECO:0000256" key="10">
    <source>
        <dbReference type="HAMAP-Rule" id="MF_00202"/>
    </source>
</evidence>
<dbReference type="GO" id="GO:0009240">
    <property type="term" value="P:isopentenyl diphosphate biosynthetic process"/>
    <property type="evidence" value="ECO:0007669"/>
    <property type="project" value="TreeGrafter"/>
</dbReference>
<comment type="cofactor">
    <cofactor evidence="10">
        <name>Mn(2+)</name>
        <dbReference type="ChEBI" id="CHEBI:29035"/>
    </cofactor>
    <text evidence="10">Binds 1 Mn(2+) ion per subunit.</text>
</comment>
<accession>A0A1M5B7L4</accession>
<keyword evidence="8 10" id="KW-0414">Isoprene biosynthesis</keyword>
<feature type="binding site" evidence="10">
    <location>
        <position position="32"/>
    </location>
    <ligand>
        <name>Mn(2+)</name>
        <dbReference type="ChEBI" id="CHEBI:29035"/>
    </ligand>
</feature>
<dbReference type="GO" id="GO:0046872">
    <property type="term" value="F:metal ion binding"/>
    <property type="evidence" value="ECO:0007669"/>
    <property type="project" value="UniProtKB-KW"/>
</dbReference>
<evidence type="ECO:0000313" key="14">
    <source>
        <dbReference type="Proteomes" id="UP000184144"/>
    </source>
</evidence>
<feature type="binding site" evidence="10">
    <location>
        <position position="114"/>
    </location>
    <ligand>
        <name>Mn(2+)</name>
        <dbReference type="ChEBI" id="CHEBI:29035"/>
    </ligand>
</feature>
<dbReference type="Proteomes" id="UP000184144">
    <property type="component" value="Unassembled WGS sequence"/>
</dbReference>
<dbReference type="InterPro" id="IPR000086">
    <property type="entry name" value="NUDIX_hydrolase_dom"/>
</dbReference>
<dbReference type="SUPFAM" id="SSF55811">
    <property type="entry name" value="Nudix"/>
    <property type="match status" value="1"/>
</dbReference>
<keyword evidence="5 10" id="KW-0479">Metal-binding</keyword>
<evidence type="ECO:0000256" key="9">
    <source>
        <dbReference type="ARBA" id="ARBA00023235"/>
    </source>
</evidence>